<dbReference type="Gene3D" id="3.30.450.40">
    <property type="match status" value="3"/>
</dbReference>
<sequence>MPSIVWWDDDDNALLATIDWDEIAAFIAQTLADNGVGSEQVQWIVNQVPQFRYPPGSPEDQHRMRQAVQLFIEHHQSVELYIEAYPRLAQVLRRHLPVSVGPVALNRLIADLVLLAEAYLPRIEYERSRMIQAYRTVVTMNGEIGKAQDPIHLYHMLCEVAVRVGGMRLAWVGMADARSGFMRVVAQAGDIRYLEELRRPEQDDLLDLPLDRLGVPALEALHQGQPQFINRLGPDLPRIIRRRLQQYHLGSGAALPIRVRGRVEAVFAVYHQEQDYFDAPMRGLLKELIVSAEEGLDRLWAQQAELAAHREQAQLAQHLRDVSALNSVLAETNQILPTLDSSFQVYETVCRILVERGKMALAWVGVPSRDGFVRVVAAVGETHYLSAMRRPGHPKQVAISWQPGRPESLGPTGHALMTGQPQFVDVVDHPPKGIDMGPWRDWLNRFSLRSSAALPIRHGSQVAAVLTVYHRQMVGFNPELQTLLKELVVDIEEGIRRIGLQRSERVARQRLSRTVTTLLELQNLYRSLLRQGDTILQAKTADEILTSSCERLVEGGLFLVAWVGQPVENAPPLRWRFLAIAGPGQDANQKFTPFFDHSPVPPPEAAWQSQQPVSHPDLASDPVMPDTLRQFFEEIGGRAAASIPLRRGGQRYAVLTVISAKPHAMTDKIMELLSHIGDLMSHGLDALDARHRLEQSQQQAWDLAHHDPLTGLPNRLWLADYLPQALKRAEAEGRQLAVGMIDLDDFKTVNDTWGHDHGDRVLQIVAQSLSRRLAGHGHLVRLGGDEWLMVLEPDHTLTIEALLKGMSHELNAPIPVSADVRVKVGASAGIAYFPDDAREAETLIRLADIALYQSKAQKGQRSQWVVRYQPLTRQLPENQPGVPFQFTLDQVVVVYQPIVDLATGAVQEVEALARLQMGERMLGPAEFLTRLSSDEQYQLSLTVLEQALSQWQRWYRHDHLDLMIGVNFAASDFLRTGFVEAIASRLEASGVPPQRLVLEILEEDEFLSLPRAKGQLASLKHLGVQIALDDMGRAYASLFRLAELPIDIIKIDQGFMRDLERHPHNIRLVAALMQIADFMRLKLVIEGVETVPVRDAIRLMARQQVPAVQGYVFSRPVPPDEIVAVGHLGYQIPPVPTIGPDQWFLAYARRVVFQEAFSGMVYYAPGLLDIDKVSDLHACHLNPSFIHDPRLTPVYEELHREMARWASHAGNVAVMQHVSQLEVELLSRLESLILTRGATLDGLPTA</sequence>
<organism evidence="3 4">
    <name type="scientific">Sulfobacillus thermotolerans</name>
    <dbReference type="NCBI Taxonomy" id="338644"/>
    <lineage>
        <taxon>Bacteria</taxon>
        <taxon>Bacillati</taxon>
        <taxon>Bacillota</taxon>
        <taxon>Clostridia</taxon>
        <taxon>Eubacteriales</taxon>
        <taxon>Clostridiales Family XVII. Incertae Sedis</taxon>
        <taxon>Sulfobacillus</taxon>
    </lineage>
</organism>
<dbReference type="InterPro" id="IPR050706">
    <property type="entry name" value="Cyclic-di-GMP_PDE-like"/>
</dbReference>
<proteinExistence type="predicted"/>
<dbReference type="InterPro" id="IPR003018">
    <property type="entry name" value="GAF"/>
</dbReference>
<evidence type="ECO:0000313" key="4">
    <source>
        <dbReference type="Proteomes" id="UP000325292"/>
    </source>
</evidence>
<dbReference type="InterPro" id="IPR001633">
    <property type="entry name" value="EAL_dom"/>
</dbReference>
<evidence type="ECO:0000259" key="2">
    <source>
        <dbReference type="PROSITE" id="PS50887"/>
    </source>
</evidence>
<reference evidence="3 4" key="1">
    <citation type="journal article" date="2019" name="Sci. Rep.">
        <title>Sulfobacillus thermotolerans: new insights into resistance and metabolic capacities of acidophilic chemolithotrophs.</title>
        <authorList>
            <person name="Panyushkina A.E."/>
            <person name="Babenko V.V."/>
            <person name="Nikitina A.S."/>
            <person name="Selezneva O.V."/>
            <person name="Tsaplina I.A."/>
            <person name="Letarova M.A."/>
            <person name="Kostryukova E.S."/>
            <person name="Letarov A.V."/>
        </authorList>
    </citation>
    <scope>NUCLEOTIDE SEQUENCE [LARGE SCALE GENOMIC DNA]</scope>
    <source>
        <strain evidence="3 4">Kr1</strain>
    </source>
</reference>
<keyword evidence="4" id="KW-1185">Reference proteome</keyword>
<evidence type="ECO:0000259" key="1">
    <source>
        <dbReference type="PROSITE" id="PS50883"/>
    </source>
</evidence>
<accession>A0ABM6RNZ1</accession>
<dbReference type="SUPFAM" id="SSF55781">
    <property type="entry name" value="GAF domain-like"/>
    <property type="match status" value="3"/>
</dbReference>
<dbReference type="Pfam" id="PF00563">
    <property type="entry name" value="EAL"/>
    <property type="match status" value="1"/>
</dbReference>
<dbReference type="SMART" id="SM00065">
    <property type="entry name" value="GAF"/>
    <property type="match status" value="2"/>
</dbReference>
<dbReference type="PANTHER" id="PTHR33121">
    <property type="entry name" value="CYCLIC DI-GMP PHOSPHODIESTERASE PDEF"/>
    <property type="match status" value="1"/>
</dbReference>
<dbReference type="InterPro" id="IPR043128">
    <property type="entry name" value="Rev_trsase/Diguanyl_cyclase"/>
</dbReference>
<dbReference type="PROSITE" id="PS50887">
    <property type="entry name" value="GGDEF"/>
    <property type="match status" value="1"/>
</dbReference>
<dbReference type="SUPFAM" id="SSF55073">
    <property type="entry name" value="Nucleotide cyclase"/>
    <property type="match status" value="1"/>
</dbReference>
<protein>
    <recommendedName>
        <fullName evidence="5">Direct oxygen-sensing cyclase</fullName>
    </recommendedName>
</protein>
<evidence type="ECO:0000313" key="3">
    <source>
        <dbReference type="EMBL" id="AUW92993.1"/>
    </source>
</evidence>
<dbReference type="InterPro" id="IPR000160">
    <property type="entry name" value="GGDEF_dom"/>
</dbReference>
<dbReference type="Gene3D" id="3.20.20.450">
    <property type="entry name" value="EAL domain"/>
    <property type="match status" value="1"/>
</dbReference>
<dbReference type="CDD" id="cd01948">
    <property type="entry name" value="EAL"/>
    <property type="match status" value="1"/>
</dbReference>
<dbReference type="SMART" id="SM00052">
    <property type="entry name" value="EAL"/>
    <property type="match status" value="1"/>
</dbReference>
<dbReference type="PROSITE" id="PS50883">
    <property type="entry name" value="EAL"/>
    <property type="match status" value="1"/>
</dbReference>
<feature type="domain" description="GGDEF" evidence="2">
    <location>
        <begin position="734"/>
        <end position="869"/>
    </location>
</feature>
<dbReference type="InterPro" id="IPR029787">
    <property type="entry name" value="Nucleotide_cyclase"/>
</dbReference>
<dbReference type="SMART" id="SM00267">
    <property type="entry name" value="GGDEF"/>
    <property type="match status" value="1"/>
</dbReference>
<dbReference type="Pfam" id="PF13185">
    <property type="entry name" value="GAF_2"/>
    <property type="match status" value="3"/>
</dbReference>
<dbReference type="InterPro" id="IPR035919">
    <property type="entry name" value="EAL_sf"/>
</dbReference>
<feature type="domain" description="EAL" evidence="1">
    <location>
        <begin position="873"/>
        <end position="1130"/>
    </location>
</feature>
<evidence type="ECO:0008006" key="5">
    <source>
        <dbReference type="Google" id="ProtNLM"/>
    </source>
</evidence>
<dbReference type="NCBIfam" id="TIGR00254">
    <property type="entry name" value="GGDEF"/>
    <property type="match status" value="1"/>
</dbReference>
<dbReference type="SUPFAM" id="SSF141868">
    <property type="entry name" value="EAL domain-like"/>
    <property type="match status" value="1"/>
</dbReference>
<dbReference type="EMBL" id="CP019454">
    <property type="protein sequence ID" value="AUW92993.1"/>
    <property type="molecule type" value="Genomic_DNA"/>
</dbReference>
<dbReference type="Proteomes" id="UP000325292">
    <property type="component" value="Chromosome"/>
</dbReference>
<dbReference type="Gene3D" id="3.30.70.270">
    <property type="match status" value="1"/>
</dbReference>
<dbReference type="InterPro" id="IPR029016">
    <property type="entry name" value="GAF-like_dom_sf"/>
</dbReference>
<gene>
    <name evidence="3" type="ORF">BXT84_02705</name>
</gene>
<name>A0ABM6RNZ1_9FIRM</name>
<dbReference type="CDD" id="cd01949">
    <property type="entry name" value="GGDEF"/>
    <property type="match status" value="1"/>
</dbReference>
<dbReference type="Pfam" id="PF00990">
    <property type="entry name" value="GGDEF"/>
    <property type="match status" value="1"/>
</dbReference>
<dbReference type="PANTHER" id="PTHR33121:SF79">
    <property type="entry name" value="CYCLIC DI-GMP PHOSPHODIESTERASE PDED-RELATED"/>
    <property type="match status" value="1"/>
</dbReference>